<dbReference type="InterPro" id="IPR043129">
    <property type="entry name" value="ATPase_NBD"/>
</dbReference>
<dbReference type="Proteomes" id="UP001596977">
    <property type="component" value="Unassembled WGS sequence"/>
</dbReference>
<comment type="caution">
    <text evidence="1">The sequence shown here is derived from an EMBL/GenBank/DDBJ whole genome shotgun (WGS) entry which is preliminary data.</text>
</comment>
<dbReference type="SUPFAM" id="SSF53067">
    <property type="entry name" value="Actin-like ATPase domain"/>
    <property type="match status" value="1"/>
</dbReference>
<dbReference type="RefSeq" id="WP_264946614.1">
    <property type="nucleotide sequence ID" value="NZ_JAPDRA010000017.1"/>
</dbReference>
<dbReference type="Gene3D" id="3.30.420.40">
    <property type="match status" value="1"/>
</dbReference>
<keyword evidence="2" id="KW-1185">Reference proteome</keyword>
<organism evidence="1 2">
    <name type="scientific">Sphingomonas canadensis</name>
    <dbReference type="NCBI Taxonomy" id="1219257"/>
    <lineage>
        <taxon>Bacteria</taxon>
        <taxon>Pseudomonadati</taxon>
        <taxon>Pseudomonadota</taxon>
        <taxon>Alphaproteobacteria</taxon>
        <taxon>Sphingomonadales</taxon>
        <taxon>Sphingomonadaceae</taxon>
        <taxon>Sphingomonas</taxon>
    </lineage>
</organism>
<reference evidence="2" key="1">
    <citation type="journal article" date="2019" name="Int. J. Syst. Evol. Microbiol.">
        <title>The Global Catalogue of Microorganisms (GCM) 10K type strain sequencing project: providing services to taxonomists for standard genome sequencing and annotation.</title>
        <authorList>
            <consortium name="The Broad Institute Genomics Platform"/>
            <consortium name="The Broad Institute Genome Sequencing Center for Infectious Disease"/>
            <person name="Wu L."/>
            <person name="Ma J."/>
        </authorList>
    </citation>
    <scope>NUCLEOTIDE SEQUENCE [LARGE SCALE GENOMIC DNA]</scope>
    <source>
        <strain evidence="2">CCUG 62982</strain>
    </source>
</reference>
<accession>A0ABW3HB52</accession>
<evidence type="ECO:0000313" key="1">
    <source>
        <dbReference type="EMBL" id="MFD0948688.1"/>
    </source>
</evidence>
<gene>
    <name evidence="1" type="ORF">ACFQ1E_20275</name>
</gene>
<proteinExistence type="predicted"/>
<dbReference type="EMBL" id="JBHTJG010000016">
    <property type="protein sequence ID" value="MFD0948688.1"/>
    <property type="molecule type" value="Genomic_DNA"/>
</dbReference>
<sequence length="480" mass="52144">MATLALFIAAAPFRGVVQTADGVRALLRGLDDPPDDSNLDPAVFVDALGPEIGRRARRTASANPNGLLWNAQPGGVAEARVEHPTTGQIWSGRDLFAVLFRRAIQAAERGSGQPVVGLCLITPSGLSEEDRRALMAAGHLAGAAEVELIDIGRLVVDASDIGQRHLLIQFDANQLRLNLFRSGAEGPVLEQSRDLSANWAGDRIIDRLLHRMGDEAGSRAVQEMLRETLPQWNAEAGGYALVPNRFGTPAPLFLPREERQEIVERVMKQVGAILELGMIQPQMISWIHLQGEWATAMQRHFEAFAPAARIVAAASSAAALELVQPVVHGLLRTRSRIHADLPARARVPRDHETRVPLVEPGAPLLPTLDRPADFPTLYLDSMGIFAADPQVRGGEPVEIGEVAIPRLYERRPHSKLQLRLSADNADFLVARADLGLSFSPTLLLFDKKLVKGEVVAPHVTTALTRQERTGRIRPGTTSAA</sequence>
<evidence type="ECO:0000313" key="2">
    <source>
        <dbReference type="Proteomes" id="UP001596977"/>
    </source>
</evidence>
<name>A0ABW3HB52_9SPHN</name>
<protein>
    <submittedName>
        <fullName evidence="1">Uncharacterized protein</fullName>
    </submittedName>
</protein>